<organism evidence="1">
    <name type="scientific">uncultured Thermomicrobiales bacterium</name>
    <dbReference type="NCBI Taxonomy" id="1645740"/>
    <lineage>
        <taxon>Bacteria</taxon>
        <taxon>Pseudomonadati</taxon>
        <taxon>Thermomicrobiota</taxon>
        <taxon>Thermomicrobia</taxon>
        <taxon>Thermomicrobiales</taxon>
        <taxon>environmental samples</taxon>
    </lineage>
</organism>
<dbReference type="InterPro" id="IPR043143">
    <property type="entry name" value="Mal/L-sulf/L-lact_DH-like_NADP"/>
</dbReference>
<dbReference type="SUPFAM" id="SSF89733">
    <property type="entry name" value="L-sulfolactate dehydrogenase-like"/>
    <property type="match status" value="1"/>
</dbReference>
<name>A0A6J4UES8_9BACT</name>
<accession>A0A6J4UES8</accession>
<dbReference type="GO" id="GO:0016491">
    <property type="term" value="F:oxidoreductase activity"/>
    <property type="evidence" value="ECO:0007669"/>
    <property type="project" value="UniProtKB-KW"/>
</dbReference>
<dbReference type="EMBL" id="CADCWM010000147">
    <property type="protein sequence ID" value="CAA9546442.1"/>
    <property type="molecule type" value="Genomic_DNA"/>
</dbReference>
<reference evidence="1" key="1">
    <citation type="submission" date="2020-02" db="EMBL/GenBank/DDBJ databases">
        <authorList>
            <person name="Meier V. D."/>
        </authorList>
    </citation>
    <scope>NUCLEOTIDE SEQUENCE</scope>
    <source>
        <strain evidence="1">AVDCRST_MAG88</strain>
    </source>
</reference>
<gene>
    <name evidence="1" type="ORF">AVDCRST_MAG88-453</name>
</gene>
<dbReference type="Gene3D" id="3.30.1370.60">
    <property type="entry name" value="Hypothetical oxidoreductase yiak, domain 2"/>
    <property type="match status" value="1"/>
</dbReference>
<protein>
    <recommendedName>
        <fullName evidence="2">Malate dehydrogenase</fullName>
    </recommendedName>
</protein>
<evidence type="ECO:0000313" key="1">
    <source>
        <dbReference type="EMBL" id="CAA9546442.1"/>
    </source>
</evidence>
<proteinExistence type="predicted"/>
<dbReference type="InterPro" id="IPR036111">
    <property type="entry name" value="Mal/L-sulfo/L-lacto_DH-like_sf"/>
</dbReference>
<sequence length="114" mass="12414">MLGGFLAGVPLDASRAVKRFSGANQGALFVVIDPARFIDPAILAREVDEYHRMVAQLEPFAGTERATLPGRLEWERERVWATEGVPVGSRHREELAEVADEFGVAVPWVEAAGG</sequence>
<dbReference type="AlphaFoldDB" id="A0A6J4UES8"/>
<evidence type="ECO:0008006" key="2">
    <source>
        <dbReference type="Google" id="ProtNLM"/>
    </source>
</evidence>